<dbReference type="PROSITE" id="PS50920">
    <property type="entry name" value="SOLCAR"/>
    <property type="match status" value="3"/>
</dbReference>
<feature type="repeat" description="Solcar" evidence="9">
    <location>
        <begin position="225"/>
        <end position="312"/>
    </location>
</feature>
<organism evidence="12 13">
    <name type="scientific">Klebsormidium nitens</name>
    <name type="common">Green alga</name>
    <name type="synonym">Ulothrix nitens</name>
    <dbReference type="NCBI Taxonomy" id="105231"/>
    <lineage>
        <taxon>Eukaryota</taxon>
        <taxon>Viridiplantae</taxon>
        <taxon>Streptophyta</taxon>
        <taxon>Klebsormidiophyceae</taxon>
        <taxon>Klebsormidiales</taxon>
        <taxon>Klebsormidiaceae</taxon>
        <taxon>Klebsormidium</taxon>
    </lineage>
</organism>
<feature type="repeat" description="Solcar" evidence="9">
    <location>
        <begin position="2"/>
        <end position="87"/>
    </location>
</feature>
<feature type="transmembrane region" description="Helical" evidence="11">
    <location>
        <begin position="230"/>
        <end position="248"/>
    </location>
</feature>
<keyword evidence="6 11" id="KW-1133">Transmembrane helix</keyword>
<evidence type="ECO:0000256" key="4">
    <source>
        <dbReference type="ARBA" id="ARBA00022692"/>
    </source>
</evidence>
<dbReference type="OrthoDB" id="14252at2759"/>
<evidence type="ECO:0000256" key="1">
    <source>
        <dbReference type="ARBA" id="ARBA00004225"/>
    </source>
</evidence>
<dbReference type="AlphaFoldDB" id="A0A0U9I740"/>
<sequence length="318" mass="33915">MGDAFKDYAAGIAAGIATVLIGHPFDTIKVNLQAKDANKRHGPLHVTSNIVRRDGVRGLYRGASSSFLGVAAESSVLFGCYSQIKGMLHPSKEGDAPYSAIIPAAAVAGASVSLILCPTELVKCRLQMQDRESRAGGQRKYNGPFDCVSKTFKQEGLRGFYRGLSATAIRESLGNVCFFTTYEVIRKYMTKVLGGRPVGAPRVGTHSEPDSYLAMAGQTIKDIAVEGTTGIVSGGVAGIVFWAIVLPFDVMKTRMQTEQAVGAAKHGFFSTFHMIRKESGISGLYAGLSPTLVRAFPANAAAIVAWELAARALYENRA</sequence>
<reference evidence="12 13" key="1">
    <citation type="journal article" date="2014" name="Nat. Commun.">
        <title>Klebsormidium flaccidum genome reveals primary factors for plant terrestrial adaptation.</title>
        <authorList>
            <person name="Hori K."/>
            <person name="Maruyama F."/>
            <person name="Fujisawa T."/>
            <person name="Togashi T."/>
            <person name="Yamamoto N."/>
            <person name="Seo M."/>
            <person name="Sato S."/>
            <person name="Yamada T."/>
            <person name="Mori H."/>
            <person name="Tajima N."/>
            <person name="Moriyama T."/>
            <person name="Ikeuchi M."/>
            <person name="Watanabe M."/>
            <person name="Wada H."/>
            <person name="Kobayashi K."/>
            <person name="Saito M."/>
            <person name="Masuda T."/>
            <person name="Sasaki-Sekimoto Y."/>
            <person name="Mashiguchi K."/>
            <person name="Awai K."/>
            <person name="Shimojima M."/>
            <person name="Masuda S."/>
            <person name="Iwai M."/>
            <person name="Nobusawa T."/>
            <person name="Narise T."/>
            <person name="Kondo S."/>
            <person name="Saito H."/>
            <person name="Sato R."/>
            <person name="Murakawa M."/>
            <person name="Ihara Y."/>
            <person name="Oshima-Yamada Y."/>
            <person name="Ohtaka K."/>
            <person name="Satoh M."/>
            <person name="Sonobe K."/>
            <person name="Ishii M."/>
            <person name="Ohtani R."/>
            <person name="Kanamori-Sato M."/>
            <person name="Honoki R."/>
            <person name="Miyazaki D."/>
            <person name="Mochizuki H."/>
            <person name="Umetsu J."/>
            <person name="Higashi K."/>
            <person name="Shibata D."/>
            <person name="Kamiya Y."/>
            <person name="Sato N."/>
            <person name="Nakamura Y."/>
            <person name="Tabata S."/>
            <person name="Ida S."/>
            <person name="Kurokawa K."/>
            <person name="Ohta H."/>
        </authorList>
    </citation>
    <scope>NUCLEOTIDE SEQUENCE [LARGE SCALE GENOMIC DNA]</scope>
    <source>
        <strain evidence="12 13">NIES-2285</strain>
    </source>
</reference>
<evidence type="ECO:0000313" key="12">
    <source>
        <dbReference type="EMBL" id="GAQ81981.1"/>
    </source>
</evidence>
<dbReference type="OMA" id="PIDCFRQ"/>
<keyword evidence="13" id="KW-1185">Reference proteome</keyword>
<dbReference type="SUPFAM" id="SSF103506">
    <property type="entry name" value="Mitochondrial carrier"/>
    <property type="match status" value="1"/>
</dbReference>
<evidence type="ECO:0000256" key="3">
    <source>
        <dbReference type="ARBA" id="ARBA00022448"/>
    </source>
</evidence>
<comment type="subcellular location">
    <subcellularLocation>
        <location evidence="1">Mitochondrion membrane</location>
        <topology evidence="1">Multi-pass membrane protein</topology>
    </subcellularLocation>
</comment>
<keyword evidence="8 9" id="KW-0472">Membrane</keyword>
<keyword evidence="7" id="KW-0496">Mitochondrion</keyword>
<evidence type="ECO:0000313" key="13">
    <source>
        <dbReference type="Proteomes" id="UP000054558"/>
    </source>
</evidence>
<dbReference type="GO" id="GO:0031966">
    <property type="term" value="C:mitochondrial membrane"/>
    <property type="evidence" value="ECO:0007669"/>
    <property type="project" value="UniProtKB-SubCell"/>
</dbReference>
<feature type="repeat" description="Solcar" evidence="9">
    <location>
        <begin position="96"/>
        <end position="188"/>
    </location>
</feature>
<keyword evidence="4 9" id="KW-0812">Transmembrane</keyword>
<dbReference type="InterPro" id="IPR018108">
    <property type="entry name" value="MCP_transmembrane"/>
</dbReference>
<keyword evidence="3 10" id="KW-0813">Transport</keyword>
<evidence type="ECO:0000256" key="7">
    <source>
        <dbReference type="ARBA" id="ARBA00023128"/>
    </source>
</evidence>
<dbReference type="Gene3D" id="1.50.40.10">
    <property type="entry name" value="Mitochondrial carrier domain"/>
    <property type="match status" value="1"/>
</dbReference>
<dbReference type="InterPro" id="IPR050567">
    <property type="entry name" value="Mitochondrial_Carrier"/>
</dbReference>
<gene>
    <name evidence="12" type="ORF">KFL_000970050</name>
</gene>
<evidence type="ECO:0000256" key="8">
    <source>
        <dbReference type="ARBA" id="ARBA00023136"/>
    </source>
</evidence>
<evidence type="ECO:0000256" key="5">
    <source>
        <dbReference type="ARBA" id="ARBA00022737"/>
    </source>
</evidence>
<proteinExistence type="inferred from homology"/>
<accession>A0A0U9I740</accession>
<dbReference type="PANTHER" id="PTHR45624">
    <property type="entry name" value="MITOCHONDRIAL BASIC AMINO ACIDS TRANSPORTER-RELATED"/>
    <property type="match status" value="1"/>
</dbReference>
<keyword evidence="5" id="KW-0677">Repeat</keyword>
<evidence type="ECO:0000256" key="11">
    <source>
        <dbReference type="SAM" id="Phobius"/>
    </source>
</evidence>
<dbReference type="PANTHER" id="PTHR45624:SF15">
    <property type="entry name" value="MITOCHONDRIAL ARGININE TRANSPORTER BAC1"/>
    <property type="match status" value="1"/>
</dbReference>
<name>A0A0U9I740_KLENI</name>
<dbReference type="GO" id="GO:1990575">
    <property type="term" value="P:mitochondrial L-ornithine transmembrane transport"/>
    <property type="evidence" value="ECO:0000318"/>
    <property type="project" value="GO_Central"/>
</dbReference>
<evidence type="ECO:0000256" key="2">
    <source>
        <dbReference type="ARBA" id="ARBA00006375"/>
    </source>
</evidence>
<evidence type="ECO:0000256" key="10">
    <source>
        <dbReference type="RuleBase" id="RU000488"/>
    </source>
</evidence>
<dbReference type="GO" id="GO:0000064">
    <property type="term" value="F:L-ornithine transmembrane transporter activity"/>
    <property type="evidence" value="ECO:0000318"/>
    <property type="project" value="GO_Central"/>
</dbReference>
<evidence type="ECO:0000256" key="6">
    <source>
        <dbReference type="ARBA" id="ARBA00022989"/>
    </source>
</evidence>
<dbReference type="InterPro" id="IPR023395">
    <property type="entry name" value="MCP_dom_sf"/>
</dbReference>
<protein>
    <submittedName>
        <fullName evidence="12">Mitochondrial substrate carrier protein</fullName>
    </submittedName>
</protein>
<dbReference type="STRING" id="105231.A0A0U9I740"/>
<dbReference type="EMBL" id="DF237046">
    <property type="protein sequence ID" value="GAQ81981.1"/>
    <property type="molecule type" value="Genomic_DNA"/>
</dbReference>
<dbReference type="Proteomes" id="UP000054558">
    <property type="component" value="Unassembled WGS sequence"/>
</dbReference>
<evidence type="ECO:0000256" key="9">
    <source>
        <dbReference type="PROSITE-ProRule" id="PRU00282"/>
    </source>
</evidence>
<dbReference type="Pfam" id="PF00153">
    <property type="entry name" value="Mito_carr"/>
    <property type="match status" value="3"/>
</dbReference>
<comment type="similarity">
    <text evidence="2 10">Belongs to the mitochondrial carrier (TC 2.A.29) family.</text>
</comment>